<dbReference type="EMBL" id="JH767229">
    <property type="protein sequence ID" value="EQC26501.1"/>
    <property type="molecule type" value="Genomic_DNA"/>
</dbReference>
<dbReference type="RefSeq" id="XP_008620080.1">
    <property type="nucleotide sequence ID" value="XM_008621858.1"/>
</dbReference>
<dbReference type="OrthoDB" id="192208at2759"/>
<dbReference type="Pfam" id="PF14922">
    <property type="entry name" value="FWWh"/>
    <property type="match status" value="1"/>
</dbReference>
<reference evidence="3 4" key="1">
    <citation type="submission" date="2012-04" db="EMBL/GenBank/DDBJ databases">
        <title>The Genome Sequence of Saprolegnia declina VS20.</title>
        <authorList>
            <consortium name="The Broad Institute Genome Sequencing Platform"/>
            <person name="Russ C."/>
            <person name="Nusbaum C."/>
            <person name="Tyler B."/>
            <person name="van West P."/>
            <person name="Dieguez-Uribeondo J."/>
            <person name="de Bruijn I."/>
            <person name="Tripathy S."/>
            <person name="Jiang R."/>
            <person name="Young S.K."/>
            <person name="Zeng Q."/>
            <person name="Gargeya S."/>
            <person name="Fitzgerald M."/>
            <person name="Haas B."/>
            <person name="Abouelleil A."/>
            <person name="Alvarado L."/>
            <person name="Arachchi H.M."/>
            <person name="Berlin A."/>
            <person name="Chapman S.B."/>
            <person name="Goldberg J."/>
            <person name="Griggs A."/>
            <person name="Gujja S."/>
            <person name="Hansen M."/>
            <person name="Howarth C."/>
            <person name="Imamovic A."/>
            <person name="Larimer J."/>
            <person name="McCowen C."/>
            <person name="Montmayeur A."/>
            <person name="Murphy C."/>
            <person name="Neiman D."/>
            <person name="Pearson M."/>
            <person name="Priest M."/>
            <person name="Roberts A."/>
            <person name="Saif S."/>
            <person name="Shea T."/>
            <person name="Sisk P."/>
            <person name="Sykes S."/>
            <person name="Wortman J."/>
            <person name="Nusbaum C."/>
            <person name="Birren B."/>
        </authorList>
    </citation>
    <scope>NUCLEOTIDE SEQUENCE [LARGE SCALE GENOMIC DNA]</scope>
    <source>
        <strain evidence="3 4">VS20</strain>
    </source>
</reference>
<keyword evidence="4" id="KW-1185">Reference proteome</keyword>
<evidence type="ECO:0000256" key="2">
    <source>
        <dbReference type="SAM" id="MobiDB-lite"/>
    </source>
</evidence>
<gene>
    <name evidence="3" type="ORF">SDRG_15679</name>
</gene>
<evidence type="ECO:0000256" key="1">
    <source>
        <dbReference type="ARBA" id="ARBA00008666"/>
    </source>
</evidence>
<sequence length="532" mass="60151">MSSRNMLRRRGSFVEDEDNEPKKTLAQKEIISAQMIGVIQTRLDSLRTVADDRAYGLECDLKANIDHSSRLVAQLPDPYTIRSAATSRSKTPTTAMNVRTQMLMERLFGPDDKSRARNKTIKKSKAELLKTETRRNKRANLEKQLQTNIERHVTRTVDSVLSSDARGQDSIELNARLLISHTIERMRIVQGKKTFKKFALSDLSCKQFEHLFWHVFYTIFRKKPTPTDTSYDEDIMAAICGQYVKTLSFLRSNKDLIFRIYPYAIASAVCSGFHYLFPGSRHLYTNDFKSQVFVLICELLLGLKLCPISVHTMRKQYFPEDLLDDLHAPAVATHAQTATNSQPDLLSAFGLSSAPTRETGEPAPFPRSKSEFTLLLEKIPPPSSGPRLHQLRSHFDASQVSPLMKEYLANDKDGVKMPCLLRRTTPVPKCIVGGEDTFKRMYNRKMAPAEYAHESAVRYSEYRADVLHYQRDARHALKLINETKDIVLNGGKAAIKAYKTILQSQANGFSASLGSLDAIKGFDPPVSPERLS</sequence>
<dbReference type="InterPro" id="IPR029417">
    <property type="entry name" value="FAM227"/>
</dbReference>
<dbReference type="GeneID" id="19956406"/>
<protein>
    <submittedName>
        <fullName evidence="3">Uncharacterized protein</fullName>
    </submittedName>
</protein>
<dbReference type="InParanoid" id="T0PWB4"/>
<feature type="region of interest" description="Disordered" evidence="2">
    <location>
        <begin position="1"/>
        <end position="21"/>
    </location>
</feature>
<proteinExistence type="inferred from homology"/>
<evidence type="ECO:0000313" key="4">
    <source>
        <dbReference type="Proteomes" id="UP000030762"/>
    </source>
</evidence>
<dbReference type="AlphaFoldDB" id="T0PWB4"/>
<organism evidence="3 4">
    <name type="scientific">Saprolegnia diclina (strain VS20)</name>
    <dbReference type="NCBI Taxonomy" id="1156394"/>
    <lineage>
        <taxon>Eukaryota</taxon>
        <taxon>Sar</taxon>
        <taxon>Stramenopiles</taxon>
        <taxon>Oomycota</taxon>
        <taxon>Saprolegniomycetes</taxon>
        <taxon>Saprolegniales</taxon>
        <taxon>Saprolegniaceae</taxon>
        <taxon>Saprolegnia</taxon>
    </lineage>
</organism>
<dbReference type="Proteomes" id="UP000030762">
    <property type="component" value="Unassembled WGS sequence"/>
</dbReference>
<accession>T0PWB4</accession>
<evidence type="ECO:0000313" key="3">
    <source>
        <dbReference type="EMBL" id="EQC26501.1"/>
    </source>
</evidence>
<dbReference type="eggNOG" id="ENOG502S3FI">
    <property type="taxonomic scope" value="Eukaryota"/>
</dbReference>
<dbReference type="OMA" id="RVNSDYC"/>
<name>T0PWB4_SAPDV</name>
<comment type="similarity">
    <text evidence="1">Belongs to the FAM227 family.</text>
</comment>
<feature type="compositionally biased region" description="Basic residues" evidence="2">
    <location>
        <begin position="1"/>
        <end position="11"/>
    </location>
</feature>
<dbReference type="VEuPathDB" id="FungiDB:SDRG_15679"/>